<protein>
    <submittedName>
        <fullName evidence="1">Uncharacterized protein</fullName>
    </submittedName>
</protein>
<reference evidence="1 2" key="1">
    <citation type="journal article" date="2012" name="BMC Genomics">
        <title>Tools to kill: Genome of one of the most destructive plant pathogenic fungi Macrophomina phaseolina.</title>
        <authorList>
            <person name="Islam M.S."/>
            <person name="Haque M.S."/>
            <person name="Islam M.M."/>
            <person name="Emdad E.M."/>
            <person name="Halim A."/>
            <person name="Hossen Q.M.M."/>
            <person name="Hossain M.Z."/>
            <person name="Ahmed B."/>
            <person name="Rahim S."/>
            <person name="Rahman M.S."/>
            <person name="Alam M.M."/>
            <person name="Hou S."/>
            <person name="Wan X."/>
            <person name="Saito J.A."/>
            <person name="Alam M."/>
        </authorList>
    </citation>
    <scope>NUCLEOTIDE SEQUENCE [LARGE SCALE GENOMIC DNA]</scope>
    <source>
        <strain evidence="1 2">MS6</strain>
    </source>
</reference>
<dbReference type="Proteomes" id="UP000007129">
    <property type="component" value="Unassembled WGS sequence"/>
</dbReference>
<evidence type="ECO:0000313" key="1">
    <source>
        <dbReference type="EMBL" id="EKG10782.1"/>
    </source>
</evidence>
<dbReference type="AlphaFoldDB" id="K2RCY9"/>
<sequence length="134" mass="15147">MSRESTVLVLPNRLPGVPKKPSQLQRIPAEYDKEQACEALQKTLFHEDEDVSIHVLSLATDPEQLAEVNGRSRATKPESRLSFDAQFNRFTCVYTLQASEWTMDIVAASGPNAHPFGSFKRESNRFMWLLNALP</sequence>
<accession>K2RCY9</accession>
<dbReference type="HOGENOM" id="CLU_1896630_0_0_1"/>
<gene>
    <name evidence="1" type="ORF">MPH_12093</name>
</gene>
<organism evidence="1 2">
    <name type="scientific">Macrophomina phaseolina (strain MS6)</name>
    <name type="common">Charcoal rot fungus</name>
    <dbReference type="NCBI Taxonomy" id="1126212"/>
    <lineage>
        <taxon>Eukaryota</taxon>
        <taxon>Fungi</taxon>
        <taxon>Dikarya</taxon>
        <taxon>Ascomycota</taxon>
        <taxon>Pezizomycotina</taxon>
        <taxon>Dothideomycetes</taxon>
        <taxon>Dothideomycetes incertae sedis</taxon>
        <taxon>Botryosphaeriales</taxon>
        <taxon>Botryosphaeriaceae</taxon>
        <taxon>Macrophomina</taxon>
    </lineage>
</organism>
<name>K2RCY9_MACPH</name>
<dbReference type="InParanoid" id="K2RCY9"/>
<dbReference type="VEuPathDB" id="FungiDB:MPH_12093"/>
<evidence type="ECO:0000313" key="2">
    <source>
        <dbReference type="Proteomes" id="UP000007129"/>
    </source>
</evidence>
<comment type="caution">
    <text evidence="1">The sequence shown here is derived from an EMBL/GenBank/DDBJ whole genome shotgun (WGS) entry which is preliminary data.</text>
</comment>
<dbReference type="EMBL" id="AHHD01000503">
    <property type="protein sequence ID" value="EKG10782.1"/>
    <property type="molecule type" value="Genomic_DNA"/>
</dbReference>
<proteinExistence type="predicted"/>